<evidence type="ECO:0000313" key="1">
    <source>
        <dbReference type="EMBL" id="KAH3794771.1"/>
    </source>
</evidence>
<dbReference type="AlphaFoldDB" id="A0A9D4FDT8"/>
<keyword evidence="2" id="KW-1185">Reference proteome</keyword>
<dbReference type="EMBL" id="JAIWYP010000007">
    <property type="protein sequence ID" value="KAH3794771.1"/>
    <property type="molecule type" value="Genomic_DNA"/>
</dbReference>
<reference evidence="1" key="1">
    <citation type="journal article" date="2019" name="bioRxiv">
        <title>The Genome of the Zebra Mussel, Dreissena polymorpha: A Resource for Invasive Species Research.</title>
        <authorList>
            <person name="McCartney M.A."/>
            <person name="Auch B."/>
            <person name="Kono T."/>
            <person name="Mallez S."/>
            <person name="Zhang Y."/>
            <person name="Obille A."/>
            <person name="Becker A."/>
            <person name="Abrahante J.E."/>
            <person name="Garbe J."/>
            <person name="Badalamenti J.P."/>
            <person name="Herman A."/>
            <person name="Mangelson H."/>
            <person name="Liachko I."/>
            <person name="Sullivan S."/>
            <person name="Sone E.D."/>
            <person name="Koren S."/>
            <person name="Silverstein K.A.T."/>
            <person name="Beckman K.B."/>
            <person name="Gohl D.M."/>
        </authorList>
    </citation>
    <scope>NUCLEOTIDE SEQUENCE</scope>
    <source>
        <strain evidence="1">Duluth1</strain>
        <tissue evidence="1">Whole animal</tissue>
    </source>
</reference>
<evidence type="ECO:0000313" key="2">
    <source>
        <dbReference type="Proteomes" id="UP000828390"/>
    </source>
</evidence>
<proteinExistence type="predicted"/>
<sequence>MAMPAAAPKPTMPTKWRLPMLLENNEAPTWKMRNTKYDNINGLGAVLKFF</sequence>
<comment type="caution">
    <text evidence="1">The sequence shown here is derived from an EMBL/GenBank/DDBJ whole genome shotgun (WGS) entry which is preliminary data.</text>
</comment>
<dbReference type="Proteomes" id="UP000828390">
    <property type="component" value="Unassembled WGS sequence"/>
</dbReference>
<accession>A0A9D4FDT8</accession>
<organism evidence="1 2">
    <name type="scientific">Dreissena polymorpha</name>
    <name type="common">Zebra mussel</name>
    <name type="synonym">Mytilus polymorpha</name>
    <dbReference type="NCBI Taxonomy" id="45954"/>
    <lineage>
        <taxon>Eukaryota</taxon>
        <taxon>Metazoa</taxon>
        <taxon>Spiralia</taxon>
        <taxon>Lophotrochozoa</taxon>
        <taxon>Mollusca</taxon>
        <taxon>Bivalvia</taxon>
        <taxon>Autobranchia</taxon>
        <taxon>Heteroconchia</taxon>
        <taxon>Euheterodonta</taxon>
        <taxon>Imparidentia</taxon>
        <taxon>Neoheterodontei</taxon>
        <taxon>Myida</taxon>
        <taxon>Dreissenoidea</taxon>
        <taxon>Dreissenidae</taxon>
        <taxon>Dreissena</taxon>
    </lineage>
</organism>
<reference evidence="1" key="2">
    <citation type="submission" date="2020-11" db="EMBL/GenBank/DDBJ databases">
        <authorList>
            <person name="McCartney M.A."/>
            <person name="Auch B."/>
            <person name="Kono T."/>
            <person name="Mallez S."/>
            <person name="Becker A."/>
            <person name="Gohl D.M."/>
            <person name="Silverstein K.A.T."/>
            <person name="Koren S."/>
            <person name="Bechman K.B."/>
            <person name="Herman A."/>
            <person name="Abrahante J.E."/>
            <person name="Garbe J."/>
        </authorList>
    </citation>
    <scope>NUCLEOTIDE SEQUENCE</scope>
    <source>
        <strain evidence="1">Duluth1</strain>
        <tissue evidence="1">Whole animal</tissue>
    </source>
</reference>
<gene>
    <name evidence="1" type="ORF">DPMN_148309</name>
</gene>
<protein>
    <submittedName>
        <fullName evidence="1">Uncharacterized protein</fullName>
    </submittedName>
</protein>
<name>A0A9D4FDT8_DREPO</name>